<feature type="domain" description="BPTI/Kunitz inhibitor" evidence="30">
    <location>
        <begin position="223"/>
        <end position="273"/>
    </location>
</feature>
<dbReference type="Gene3D" id="2.40.128.20">
    <property type="match status" value="1"/>
</dbReference>
<evidence type="ECO:0000256" key="27">
    <source>
        <dbReference type="ARBA" id="ARBA00023242"/>
    </source>
</evidence>
<keyword evidence="19" id="KW-0722">Serine protease inhibitor</keyword>
<keyword evidence="18" id="KW-0256">Endoplasmic reticulum</keyword>
<evidence type="ECO:0000256" key="7">
    <source>
        <dbReference type="ARBA" id="ARBA00008238"/>
    </source>
</evidence>
<dbReference type="Ensembl" id="ENSMMOT00000028634.1">
    <property type="protein sequence ID" value="ENSMMOP00000028156.1"/>
    <property type="gene ID" value="ENSMMOG00000021278.1"/>
</dbReference>
<dbReference type="GO" id="GO:0005783">
    <property type="term" value="C:endoplasmic reticulum"/>
    <property type="evidence" value="ECO:0007669"/>
    <property type="project" value="UniProtKB-SubCell"/>
</dbReference>
<dbReference type="InterPro" id="IPR002223">
    <property type="entry name" value="Kunitz_BPTI"/>
</dbReference>
<evidence type="ECO:0000256" key="2">
    <source>
        <dbReference type="ARBA" id="ARBA00004202"/>
    </source>
</evidence>
<evidence type="ECO:0000256" key="20">
    <source>
        <dbReference type="ARBA" id="ARBA00022974"/>
    </source>
</evidence>
<evidence type="ECO:0000256" key="10">
    <source>
        <dbReference type="ARBA" id="ARBA00022490"/>
    </source>
</evidence>
<dbReference type="Proteomes" id="UP000261620">
    <property type="component" value="Unplaced"/>
</dbReference>
<organism evidence="31 32">
    <name type="scientific">Mola mola</name>
    <name type="common">Ocean sunfish</name>
    <name type="synonym">Tetraodon mola</name>
    <dbReference type="NCBI Taxonomy" id="94237"/>
    <lineage>
        <taxon>Eukaryota</taxon>
        <taxon>Metazoa</taxon>
        <taxon>Chordata</taxon>
        <taxon>Craniata</taxon>
        <taxon>Vertebrata</taxon>
        <taxon>Euteleostomi</taxon>
        <taxon>Actinopterygii</taxon>
        <taxon>Neopterygii</taxon>
        <taxon>Teleostei</taxon>
        <taxon>Neoteleostei</taxon>
        <taxon>Acanthomorphata</taxon>
        <taxon>Eupercaria</taxon>
        <taxon>Tetraodontiformes</taxon>
        <taxon>Molidae</taxon>
        <taxon>Mola</taxon>
    </lineage>
</organism>
<name>A0A3Q3XRA0_MOLML</name>
<dbReference type="Pfam" id="PF00014">
    <property type="entry name" value="Kunitz_BPTI"/>
    <property type="match status" value="2"/>
</dbReference>
<evidence type="ECO:0000256" key="4">
    <source>
        <dbReference type="ARBA" id="ARBA00004498"/>
    </source>
</evidence>
<evidence type="ECO:0000256" key="6">
    <source>
        <dbReference type="ARBA" id="ARBA00004637"/>
    </source>
</evidence>
<dbReference type="OMA" id="CPWLKRI"/>
<evidence type="ECO:0000256" key="3">
    <source>
        <dbReference type="ARBA" id="ARBA00004240"/>
    </source>
</evidence>
<keyword evidence="17" id="KW-0999">Mitochondrion inner membrane</keyword>
<keyword evidence="24" id="KW-0472">Membrane</keyword>
<keyword evidence="32" id="KW-1185">Reference proteome</keyword>
<protein>
    <recommendedName>
        <fullName evidence="8">Protein AMBP</fullName>
    </recommendedName>
</protein>
<evidence type="ECO:0000256" key="26">
    <source>
        <dbReference type="ARBA" id="ARBA00023180"/>
    </source>
</evidence>
<dbReference type="Pfam" id="PF00061">
    <property type="entry name" value="Lipocalin"/>
    <property type="match status" value="1"/>
</dbReference>
<evidence type="ECO:0000256" key="5">
    <source>
        <dbReference type="ARBA" id="ARBA00004514"/>
    </source>
</evidence>
<reference evidence="31" key="1">
    <citation type="submission" date="2025-08" db="UniProtKB">
        <authorList>
            <consortium name="Ensembl"/>
        </authorList>
    </citation>
    <scope>IDENTIFICATION</scope>
</reference>
<dbReference type="InterPro" id="IPR000566">
    <property type="entry name" value="Lipocln_cytosolic_FA-bd_dom"/>
</dbReference>
<dbReference type="InterPro" id="IPR029856">
    <property type="entry name" value="AMBP"/>
</dbReference>
<dbReference type="AlphaFoldDB" id="A0A3Q3XRA0"/>
<dbReference type="GO" id="GO:0016491">
    <property type="term" value="F:oxidoreductase activity"/>
    <property type="evidence" value="ECO:0007669"/>
    <property type="project" value="UniProtKB-KW"/>
</dbReference>
<comment type="subcellular location">
    <subcellularLocation>
        <location evidence="2">Cell membrane</location>
        <topology evidence="2">Peripheral membrane protein</topology>
    </subcellularLocation>
    <subcellularLocation>
        <location evidence="5">Cytoplasm</location>
        <location evidence="5">Cytosol</location>
    </subcellularLocation>
    <subcellularLocation>
        <location evidence="3">Endoplasmic reticulum</location>
    </subcellularLocation>
    <subcellularLocation>
        <location evidence="6">Mitochondrion inner membrane</location>
        <topology evidence="6">Peripheral membrane protein</topology>
    </subcellularLocation>
    <subcellularLocation>
        <location evidence="1">Nucleus membrane</location>
    </subcellularLocation>
    <subcellularLocation>
        <location evidence="4">Secreted</location>
        <location evidence="4">Extracellular space</location>
        <location evidence="4">Extracellular matrix</location>
    </subcellularLocation>
</comment>
<sequence>MWSVVPLMVLGLARVLQAVPGPPEPVIQAQDDFDLARFMGKWYEVAVVSTCPHFMERKHNHPVIIPLQLQRVGSEGNFTRTASLYRHGMCRQTSMEYELTSTPGRFYHLASGLDTYVVHTNYNEYAMVIMILPTTRSTADKSISVRLFSRSKTVRATLLEEFKTLAREHGMTDDSVIVKQDKGRAQRLGRDPLNSRGRRDVAQSFDDAGSGDGQAPFDGAEACKKAPDVGPCFGIHLRYFYNSTSMSCELFKFGGCLGNQNNFETERECLQRCRTEAACRLPLLATPCTHQPPIWAFDSSVGLCVPYKDGFCQTNANKFYSKAECDEYCGTAGAGEMRLHEQTQSDTS</sequence>
<dbReference type="GO" id="GO:0004867">
    <property type="term" value="F:serine-type endopeptidase inhibitor activity"/>
    <property type="evidence" value="ECO:0007669"/>
    <property type="project" value="UniProtKB-KW"/>
</dbReference>
<keyword evidence="9" id="KW-1003">Cell membrane</keyword>
<dbReference type="GO" id="GO:0031965">
    <property type="term" value="C:nuclear membrane"/>
    <property type="evidence" value="ECO:0007669"/>
    <property type="project" value="UniProtKB-SubCell"/>
</dbReference>
<evidence type="ECO:0000256" key="18">
    <source>
        <dbReference type="ARBA" id="ARBA00022824"/>
    </source>
</evidence>
<keyword evidence="12" id="KW-0272">Extracellular matrix</keyword>
<feature type="region of interest" description="Disordered" evidence="28">
    <location>
        <begin position="180"/>
        <end position="211"/>
    </location>
</feature>
<evidence type="ECO:0000256" key="17">
    <source>
        <dbReference type="ARBA" id="ARBA00022792"/>
    </source>
</evidence>
<evidence type="ECO:0000256" key="25">
    <source>
        <dbReference type="ARBA" id="ARBA00023157"/>
    </source>
</evidence>
<dbReference type="SUPFAM" id="SSF57362">
    <property type="entry name" value="BPTI-like"/>
    <property type="match status" value="2"/>
</dbReference>
<dbReference type="InterPro" id="IPR020901">
    <property type="entry name" value="Prtase_inh_Kunz-CS"/>
</dbReference>
<dbReference type="InterPro" id="IPR002968">
    <property type="entry name" value="A1-microglobln"/>
</dbReference>
<evidence type="ECO:0000256" key="11">
    <source>
        <dbReference type="ARBA" id="ARBA00022525"/>
    </source>
</evidence>
<dbReference type="SUPFAM" id="SSF50814">
    <property type="entry name" value="Lipocalins"/>
    <property type="match status" value="1"/>
</dbReference>
<evidence type="ECO:0000256" key="23">
    <source>
        <dbReference type="ARBA" id="ARBA00023128"/>
    </source>
</evidence>
<feature type="compositionally biased region" description="Basic and acidic residues" evidence="28">
    <location>
        <begin position="180"/>
        <end position="190"/>
    </location>
</feature>
<keyword evidence="16" id="KW-0677">Repeat</keyword>
<dbReference type="CDD" id="cd22597">
    <property type="entry name" value="Kunitz_bikunin_2-like"/>
    <property type="match status" value="1"/>
</dbReference>
<evidence type="ECO:0000256" key="15">
    <source>
        <dbReference type="ARBA" id="ARBA00022729"/>
    </source>
</evidence>
<dbReference type="PROSITE" id="PS50279">
    <property type="entry name" value="BPTI_KUNITZ_2"/>
    <property type="match status" value="2"/>
</dbReference>
<dbReference type="GO" id="GO:0005886">
    <property type="term" value="C:plasma membrane"/>
    <property type="evidence" value="ECO:0007669"/>
    <property type="project" value="UniProtKB-SubCell"/>
</dbReference>
<keyword evidence="15 29" id="KW-0732">Signal</keyword>
<comment type="similarity">
    <text evidence="7">In the N-terminal section; belongs to the calycin superfamily. Lipocalin family.</text>
</comment>
<dbReference type="PANTHER" id="PTHR46676:SF1">
    <property type="entry name" value="PROTEIN AMBP"/>
    <property type="match status" value="1"/>
</dbReference>
<keyword evidence="14" id="KW-0646">Protease inhibitor</keyword>
<dbReference type="InterPro" id="IPR036880">
    <property type="entry name" value="Kunitz_BPTI_sf"/>
</dbReference>
<evidence type="ECO:0000256" key="8">
    <source>
        <dbReference type="ARBA" id="ARBA00018905"/>
    </source>
</evidence>
<evidence type="ECO:0000256" key="28">
    <source>
        <dbReference type="SAM" id="MobiDB-lite"/>
    </source>
</evidence>
<keyword evidence="26" id="KW-0325">Glycoprotein</keyword>
<feature type="domain" description="BPTI/Kunitz inhibitor" evidence="30">
    <location>
        <begin position="279"/>
        <end position="329"/>
    </location>
</feature>
<evidence type="ECO:0000313" key="31">
    <source>
        <dbReference type="Ensembl" id="ENSMMOP00000028156.1"/>
    </source>
</evidence>
<keyword evidence="27" id="KW-0539">Nucleus</keyword>
<evidence type="ECO:0000256" key="22">
    <source>
        <dbReference type="ARBA" id="ARBA00023002"/>
    </source>
</evidence>
<keyword evidence="13" id="KW-0165">Cleavage on pair of basic residues</keyword>
<dbReference type="PRINTS" id="PR01215">
    <property type="entry name" value="A1MCGLOBULIN"/>
</dbReference>
<evidence type="ECO:0000256" key="13">
    <source>
        <dbReference type="ARBA" id="ARBA00022685"/>
    </source>
</evidence>
<evidence type="ECO:0000256" key="21">
    <source>
        <dbReference type="ARBA" id="ARBA00022991"/>
    </source>
</evidence>
<dbReference type="FunFam" id="4.10.410.10:FF:000005">
    <property type="entry name" value="Pancreatic trypsin inhibitor"/>
    <property type="match status" value="1"/>
</dbReference>
<dbReference type="PRINTS" id="PR00759">
    <property type="entry name" value="BASICPTASE"/>
</dbReference>
<dbReference type="GO" id="GO:0005829">
    <property type="term" value="C:cytosol"/>
    <property type="evidence" value="ECO:0007669"/>
    <property type="project" value="UniProtKB-SubCell"/>
</dbReference>
<dbReference type="InterPro" id="IPR012674">
    <property type="entry name" value="Calycin"/>
</dbReference>
<feature type="chain" id="PRO_5018593019" description="Protein AMBP" evidence="29">
    <location>
        <begin position="19"/>
        <end position="348"/>
    </location>
</feature>
<dbReference type="GO" id="GO:0005743">
    <property type="term" value="C:mitochondrial inner membrane"/>
    <property type="evidence" value="ECO:0007669"/>
    <property type="project" value="UniProtKB-SubCell"/>
</dbReference>
<keyword evidence="20" id="KW-0654">Proteoglycan</keyword>
<dbReference type="PRINTS" id="PR00179">
    <property type="entry name" value="LIPOCALIN"/>
</dbReference>
<keyword evidence="11" id="KW-0964">Secreted</keyword>
<evidence type="ECO:0000313" key="32">
    <source>
        <dbReference type="Proteomes" id="UP000261620"/>
    </source>
</evidence>
<evidence type="ECO:0000256" key="24">
    <source>
        <dbReference type="ARBA" id="ARBA00023136"/>
    </source>
</evidence>
<dbReference type="Gene3D" id="4.10.410.10">
    <property type="entry name" value="Pancreatic trypsin inhibitor Kunitz domain"/>
    <property type="match status" value="2"/>
</dbReference>
<keyword evidence="22" id="KW-0560">Oxidoreductase</keyword>
<feature type="signal peptide" evidence="29">
    <location>
        <begin position="1"/>
        <end position="18"/>
    </location>
</feature>
<dbReference type="PROSITE" id="PS00213">
    <property type="entry name" value="LIPOCALIN"/>
    <property type="match status" value="1"/>
</dbReference>
<evidence type="ECO:0000259" key="30">
    <source>
        <dbReference type="PROSITE" id="PS50279"/>
    </source>
</evidence>
<dbReference type="PROSITE" id="PS00280">
    <property type="entry name" value="BPTI_KUNITZ_1"/>
    <property type="match status" value="1"/>
</dbReference>
<keyword evidence="25" id="KW-1015">Disulfide bond</keyword>
<evidence type="ECO:0000256" key="12">
    <source>
        <dbReference type="ARBA" id="ARBA00022530"/>
    </source>
</evidence>
<evidence type="ECO:0000256" key="19">
    <source>
        <dbReference type="ARBA" id="ARBA00022900"/>
    </source>
</evidence>
<evidence type="ECO:0000256" key="16">
    <source>
        <dbReference type="ARBA" id="ARBA00022737"/>
    </source>
</evidence>
<evidence type="ECO:0000256" key="29">
    <source>
        <dbReference type="SAM" id="SignalP"/>
    </source>
</evidence>
<evidence type="ECO:0000256" key="1">
    <source>
        <dbReference type="ARBA" id="ARBA00004126"/>
    </source>
</evidence>
<reference evidence="31" key="2">
    <citation type="submission" date="2025-09" db="UniProtKB">
        <authorList>
            <consortium name="Ensembl"/>
        </authorList>
    </citation>
    <scope>IDENTIFICATION</scope>
</reference>
<evidence type="ECO:0000256" key="9">
    <source>
        <dbReference type="ARBA" id="ARBA00022475"/>
    </source>
</evidence>
<dbReference type="PANTHER" id="PTHR46676">
    <property type="entry name" value="PROTEIN AMBP"/>
    <property type="match status" value="1"/>
</dbReference>
<keyword evidence="21" id="KW-0157">Chromophore</keyword>
<dbReference type="SMART" id="SM00131">
    <property type="entry name" value="KU"/>
    <property type="match status" value="2"/>
</dbReference>
<dbReference type="InterPro" id="IPR022272">
    <property type="entry name" value="Lipocalin_CS"/>
</dbReference>
<keyword evidence="10" id="KW-0963">Cytoplasm</keyword>
<evidence type="ECO:0000256" key="14">
    <source>
        <dbReference type="ARBA" id="ARBA00022690"/>
    </source>
</evidence>
<keyword evidence="23" id="KW-0496">Mitochondrion</keyword>
<proteinExistence type="inferred from homology"/>
<dbReference type="CDD" id="cd22596">
    <property type="entry name" value="Kunitz_bikunin_1-like"/>
    <property type="match status" value="1"/>
</dbReference>
<accession>A0A3Q3XRA0</accession>